<evidence type="ECO:0000313" key="4">
    <source>
        <dbReference type="Proteomes" id="UP000318582"/>
    </source>
</evidence>
<dbReference type="SUPFAM" id="SSF47072">
    <property type="entry name" value="Cysteine alpha-hairpin motif"/>
    <property type="match status" value="1"/>
</dbReference>
<dbReference type="AlphaFoldDB" id="A0A507E1D9"/>
<evidence type="ECO:0000259" key="2">
    <source>
        <dbReference type="Pfam" id="PF06747"/>
    </source>
</evidence>
<accession>A0A507E1D9</accession>
<name>A0A507E1D9_9FUNG</name>
<feature type="domain" description="CHCH" evidence="2">
    <location>
        <begin position="15"/>
        <end position="53"/>
    </location>
</feature>
<keyword evidence="4" id="KW-1185">Reference proteome</keyword>
<dbReference type="InterPro" id="IPR010625">
    <property type="entry name" value="CHCH"/>
</dbReference>
<evidence type="ECO:0000256" key="1">
    <source>
        <dbReference type="ARBA" id="ARBA00023157"/>
    </source>
</evidence>
<protein>
    <recommendedName>
        <fullName evidence="2">CHCH domain-containing protein</fullName>
    </recommendedName>
</protein>
<keyword evidence="1" id="KW-1015">Disulfide bond</keyword>
<reference evidence="3 4" key="1">
    <citation type="journal article" date="2019" name="Sci. Rep.">
        <title>Comparative genomics of chytrid fungi reveal insights into the obligate biotrophic and pathogenic lifestyle of Synchytrium endobioticum.</title>
        <authorList>
            <person name="van de Vossenberg B.T.L.H."/>
            <person name="Warris S."/>
            <person name="Nguyen H.D.T."/>
            <person name="van Gent-Pelzer M.P.E."/>
            <person name="Joly D.L."/>
            <person name="van de Geest H.C."/>
            <person name="Bonants P.J.M."/>
            <person name="Smith D.S."/>
            <person name="Levesque C.A."/>
            <person name="van der Lee T.A.J."/>
        </authorList>
    </citation>
    <scope>NUCLEOTIDE SEQUENCE [LARGE SCALE GENOMIC DNA]</scope>
    <source>
        <strain evidence="3 4">CBS 809.83</strain>
    </source>
</reference>
<dbReference type="Proteomes" id="UP000318582">
    <property type="component" value="Unassembled WGS sequence"/>
</dbReference>
<dbReference type="Pfam" id="PF06747">
    <property type="entry name" value="CHCH"/>
    <property type="match status" value="1"/>
</dbReference>
<sequence>MGQLPSNLERMDSYCKAEQLASQKCMQEQNYDRAVYRLKCREQFQAYRDCKQRWVSGPASDLSGRKG</sequence>
<gene>
    <name evidence="3" type="ORF">PhCBS80983_g03481</name>
</gene>
<dbReference type="Gene3D" id="1.10.287.1130">
    <property type="entry name" value="CytochromE C oxidase copper chaperone"/>
    <property type="match status" value="1"/>
</dbReference>
<dbReference type="EMBL" id="QEAQ01000045">
    <property type="protein sequence ID" value="TPX57893.1"/>
    <property type="molecule type" value="Genomic_DNA"/>
</dbReference>
<dbReference type="PROSITE" id="PS51808">
    <property type="entry name" value="CHCH"/>
    <property type="match status" value="1"/>
</dbReference>
<organism evidence="3 4">
    <name type="scientific">Powellomyces hirtus</name>
    <dbReference type="NCBI Taxonomy" id="109895"/>
    <lineage>
        <taxon>Eukaryota</taxon>
        <taxon>Fungi</taxon>
        <taxon>Fungi incertae sedis</taxon>
        <taxon>Chytridiomycota</taxon>
        <taxon>Chytridiomycota incertae sedis</taxon>
        <taxon>Chytridiomycetes</taxon>
        <taxon>Spizellomycetales</taxon>
        <taxon>Powellomycetaceae</taxon>
        <taxon>Powellomyces</taxon>
    </lineage>
</organism>
<comment type="caution">
    <text evidence="3">The sequence shown here is derived from an EMBL/GenBank/DDBJ whole genome shotgun (WGS) entry which is preliminary data.</text>
</comment>
<proteinExistence type="predicted"/>
<evidence type="ECO:0000313" key="3">
    <source>
        <dbReference type="EMBL" id="TPX57893.1"/>
    </source>
</evidence>
<dbReference type="InterPro" id="IPR009069">
    <property type="entry name" value="Cys_alpha_HP_mot_SF"/>
</dbReference>